<dbReference type="EMBL" id="UFQT01000109">
    <property type="protein sequence ID" value="SSX20146.1"/>
    <property type="molecule type" value="Genomic_DNA"/>
</dbReference>
<proteinExistence type="inferred from homology"/>
<accession>A0A336LQ01</accession>
<comment type="similarity">
    <text evidence="1">Belongs to the constitutive coactivator of PPAR-gamma family.</text>
</comment>
<dbReference type="InterPro" id="IPR026784">
    <property type="entry name" value="Coact_PPARg"/>
</dbReference>
<evidence type="ECO:0000256" key="1">
    <source>
        <dbReference type="ARBA" id="ARBA00009495"/>
    </source>
</evidence>
<dbReference type="InterPro" id="IPR029060">
    <property type="entry name" value="PIN-like_dom_sf"/>
</dbReference>
<evidence type="ECO:0000313" key="2">
    <source>
        <dbReference type="EMBL" id="SSX20146.1"/>
    </source>
</evidence>
<sequence length="575" mass="68296">MGLKEIASAMHDRSQIPHGISYIDIIKDIKKFKNSNSNKRPIIVLNFPSLVYVTNASIVEILKGRCWKTILEEIKGFLDNLMAEDMQLVFFSEGYFVPRNQETWLANKTKQYWKECELIEEIESNADITKDKSHYQASAFTVYRDYLEQNLKSYGKWIKTFDSDVTFEMGCYAKENNVFAVMSDDTEFLIYEGNYRLWSVRKINFKDMTTKEFNKFNLRKALQLFPEHMPLFATLCGNDFNSDEKLKQFHNSFPEKTKIKCIAKYVTKVKNRNEDEDLEKISKRCGLTEEEIKLSYEKYDLNKLKKINDMNETQFMQKLRSNGFTLLYSILKQKPLRLGPYYEDVRKPILSVNQMDLCIWLHRCLLGVIFKEKQDFDLKCPLYTIKDHEKGYELVSEIPEYPKFDIPSFENLIFDKSCDYQTVHFNLLKWVLKSNELDTNILLKFQDVYVPVLLTLNFLVQEAQLSIDDTDVLLISIYDTISDRVPKIDGTFQTAHDLLKIDFLPFQLFYYFIRIQSLIIRFLSTIGLEKWKKYPDLNGVYFHHLYKKWQNMDEYAKIDRLNEIKDMRIYAKEEK</sequence>
<reference evidence="2" key="1">
    <citation type="submission" date="2018-07" db="EMBL/GenBank/DDBJ databases">
        <authorList>
            <person name="Quirk P.G."/>
            <person name="Krulwich T.A."/>
        </authorList>
    </citation>
    <scope>NUCLEOTIDE SEQUENCE</scope>
</reference>
<dbReference type="SUPFAM" id="SSF88723">
    <property type="entry name" value="PIN domain-like"/>
    <property type="match status" value="1"/>
</dbReference>
<dbReference type="PANTHER" id="PTHR15976">
    <property type="entry name" value="CONSTITUTIVE COACTIVATOR OF PEROXISOME PROLIFERATOR-ACTIVATED RECEPTOR GAMMA"/>
    <property type="match status" value="1"/>
</dbReference>
<dbReference type="OMA" id="YWKECEL"/>
<dbReference type="VEuPathDB" id="VectorBase:CSON000626"/>
<protein>
    <submittedName>
        <fullName evidence="2">CSON000626 protein</fullName>
    </submittedName>
</protein>
<dbReference type="AlphaFoldDB" id="A0A336LQ01"/>
<gene>
    <name evidence="2" type="primary">CSON000626</name>
</gene>
<dbReference type="PANTHER" id="PTHR15976:SF16">
    <property type="entry name" value="ASTEROID DOMAIN-CONTAINING PROTEIN"/>
    <property type="match status" value="1"/>
</dbReference>
<dbReference type="GO" id="GO:0005634">
    <property type="term" value="C:nucleus"/>
    <property type="evidence" value="ECO:0007669"/>
    <property type="project" value="TreeGrafter"/>
</dbReference>
<name>A0A336LQ01_CULSO</name>
<organism evidence="2">
    <name type="scientific">Culicoides sonorensis</name>
    <name type="common">Biting midge</name>
    <dbReference type="NCBI Taxonomy" id="179676"/>
    <lineage>
        <taxon>Eukaryota</taxon>
        <taxon>Metazoa</taxon>
        <taxon>Ecdysozoa</taxon>
        <taxon>Arthropoda</taxon>
        <taxon>Hexapoda</taxon>
        <taxon>Insecta</taxon>
        <taxon>Pterygota</taxon>
        <taxon>Neoptera</taxon>
        <taxon>Endopterygota</taxon>
        <taxon>Diptera</taxon>
        <taxon>Nematocera</taxon>
        <taxon>Chironomoidea</taxon>
        <taxon>Ceratopogonidae</taxon>
        <taxon>Ceratopogoninae</taxon>
        <taxon>Culicoides</taxon>
        <taxon>Monoculicoides</taxon>
    </lineage>
</organism>